<keyword evidence="4" id="KW-0029">Amino-acid transport</keyword>
<feature type="transmembrane region" description="Helical" evidence="8">
    <location>
        <begin position="377"/>
        <end position="397"/>
    </location>
</feature>
<keyword evidence="7" id="KW-0175">Coiled coil</keyword>
<gene>
    <name evidence="10" type="ORF">RN001_009555</name>
</gene>
<proteinExistence type="predicted"/>
<evidence type="ECO:0000256" key="4">
    <source>
        <dbReference type="ARBA" id="ARBA00022970"/>
    </source>
</evidence>
<feature type="transmembrane region" description="Helical" evidence="8">
    <location>
        <begin position="267"/>
        <end position="287"/>
    </location>
</feature>
<comment type="caution">
    <text evidence="10">The sequence shown here is derived from an EMBL/GenBank/DDBJ whole genome shotgun (WGS) entry which is preliminary data.</text>
</comment>
<keyword evidence="2" id="KW-0813">Transport</keyword>
<keyword evidence="11" id="KW-1185">Reference proteome</keyword>
<dbReference type="Pfam" id="PF01490">
    <property type="entry name" value="Aa_trans"/>
    <property type="match status" value="1"/>
</dbReference>
<dbReference type="EMBL" id="JARPUR010000004">
    <property type="protein sequence ID" value="KAK4877049.1"/>
    <property type="molecule type" value="Genomic_DNA"/>
</dbReference>
<feature type="coiled-coil region" evidence="7">
    <location>
        <begin position="506"/>
        <end position="596"/>
    </location>
</feature>
<feature type="transmembrane region" description="Helical" evidence="8">
    <location>
        <begin position="6"/>
        <end position="27"/>
    </location>
</feature>
<keyword evidence="6 8" id="KW-0472">Membrane</keyword>
<feature type="transmembrane region" description="Helical" evidence="8">
    <location>
        <begin position="223"/>
        <end position="247"/>
    </location>
</feature>
<feature type="transmembrane region" description="Helical" evidence="8">
    <location>
        <begin position="319"/>
        <end position="337"/>
    </location>
</feature>
<evidence type="ECO:0000313" key="10">
    <source>
        <dbReference type="EMBL" id="KAK4877049.1"/>
    </source>
</evidence>
<evidence type="ECO:0000256" key="8">
    <source>
        <dbReference type="SAM" id="Phobius"/>
    </source>
</evidence>
<evidence type="ECO:0000313" key="11">
    <source>
        <dbReference type="Proteomes" id="UP001353858"/>
    </source>
</evidence>
<dbReference type="GO" id="GO:0015179">
    <property type="term" value="F:L-amino acid transmembrane transporter activity"/>
    <property type="evidence" value="ECO:0007669"/>
    <property type="project" value="TreeGrafter"/>
</dbReference>
<evidence type="ECO:0000259" key="9">
    <source>
        <dbReference type="Pfam" id="PF01490"/>
    </source>
</evidence>
<sequence>MDSQAIHVMTITNSIIGVSLLAMPYCFKQCGIVLSVFMLIISNAIARLCCHLMLKSAVIARRRTFEFLAFHTFGSLGKFTIEIGLIGFLLGTCIAYFVVMGDLGPAIIAKMSDTRPTDTMRTSILLALALFCVLPLGLLRNIDSLHSVCTVTVLFYFCLVLKIISEAVPHIISGDWISKVEVWRPSGILQCLPIFSMALSCQTQIFEIYQALPTVSLEKMNHLIGAAVNICTGVYICVGVFGYIAFATQTFSGNILMSFSISFITDLMKIGFVLSLAFSFPLIIFPCRASLNSLLCRHYSYTLHDGTDKYIPESRFKGLTFLIVLISLMVGLMIPSIELVLGLLGSTIGIMVCVLFPATCFICVSTKNTNERILAQIMLFIGVLTMVLGTYANLYVLDEIAATQPPPIQVDVPKIIKEIQKLPVPKIEDKPLPLEIDIPKNEIKEVVRHEPPQPIEPVVDKINDVYKEVEKIKKESLEIINSKADVIEEVRDKPALQAETLDANPKKAEEVDIEAIKREEKEILEEEKQKLKEVEQKNMDLIKKMEKQNEMNKKVAEESKKLLEEIKQRQIAEVEIKKVEHEKIKAVEEIQEIAKKAIERLSLVDSKDQQDAKKDNVLVSKPKNHIDSGKVFKHDNVLGNNSKKNIPEAELSKHNYIEQEAKPKLSIDVNQPKLLPIPLVKSNLTFESRIKKLADEVVVPGIKTTLKPVINLLDPIPKVKTKENVIDIIGKLNLTNFAGAHLEKNKTAEKAKEEEKVQHREIRSVRLNAAEQNGQKNVDKEKVKTNENKIVSTESPRIKLVTKMAGSLLDNIKLPDVDNKDIDMSLQPLKRDLKNFEMKKR</sequence>
<accession>A0AAN7SFP3</accession>
<dbReference type="PANTHER" id="PTHR22950:SF646">
    <property type="entry name" value="SODIUM-COUPLED NEUTRAL AMINO ACID TRANSPORTER 10-RELATED"/>
    <property type="match status" value="1"/>
</dbReference>
<evidence type="ECO:0000256" key="5">
    <source>
        <dbReference type="ARBA" id="ARBA00022989"/>
    </source>
</evidence>
<comment type="subcellular location">
    <subcellularLocation>
        <location evidence="1">Membrane</location>
        <topology evidence="1">Multi-pass membrane protein</topology>
    </subcellularLocation>
</comment>
<organism evidence="10 11">
    <name type="scientific">Aquatica leii</name>
    <dbReference type="NCBI Taxonomy" id="1421715"/>
    <lineage>
        <taxon>Eukaryota</taxon>
        <taxon>Metazoa</taxon>
        <taxon>Ecdysozoa</taxon>
        <taxon>Arthropoda</taxon>
        <taxon>Hexapoda</taxon>
        <taxon>Insecta</taxon>
        <taxon>Pterygota</taxon>
        <taxon>Neoptera</taxon>
        <taxon>Endopterygota</taxon>
        <taxon>Coleoptera</taxon>
        <taxon>Polyphaga</taxon>
        <taxon>Elateriformia</taxon>
        <taxon>Elateroidea</taxon>
        <taxon>Lampyridae</taxon>
        <taxon>Luciolinae</taxon>
        <taxon>Aquatica</taxon>
    </lineage>
</organism>
<feature type="transmembrane region" description="Helical" evidence="8">
    <location>
        <begin position="34"/>
        <end position="59"/>
    </location>
</feature>
<keyword evidence="5 8" id="KW-1133">Transmembrane helix</keyword>
<dbReference type="AlphaFoldDB" id="A0AAN7SFP3"/>
<evidence type="ECO:0000256" key="6">
    <source>
        <dbReference type="ARBA" id="ARBA00023136"/>
    </source>
</evidence>
<dbReference type="InterPro" id="IPR013057">
    <property type="entry name" value="AA_transpt_TM"/>
</dbReference>
<evidence type="ECO:0000256" key="1">
    <source>
        <dbReference type="ARBA" id="ARBA00004141"/>
    </source>
</evidence>
<reference evidence="11" key="1">
    <citation type="submission" date="2023-01" db="EMBL/GenBank/DDBJ databases">
        <title>Key to firefly adult light organ development and bioluminescence: homeobox transcription factors regulate luciferase expression and transportation to peroxisome.</title>
        <authorList>
            <person name="Fu X."/>
        </authorList>
    </citation>
    <scope>NUCLEOTIDE SEQUENCE [LARGE SCALE GENOMIC DNA]</scope>
</reference>
<keyword evidence="3 8" id="KW-0812">Transmembrane</keyword>
<feature type="transmembrane region" description="Helical" evidence="8">
    <location>
        <begin position="79"/>
        <end position="99"/>
    </location>
</feature>
<name>A0AAN7SFP3_9COLE</name>
<feature type="transmembrane region" description="Helical" evidence="8">
    <location>
        <begin position="120"/>
        <end position="139"/>
    </location>
</feature>
<evidence type="ECO:0000256" key="2">
    <source>
        <dbReference type="ARBA" id="ARBA00022448"/>
    </source>
</evidence>
<feature type="transmembrane region" description="Helical" evidence="8">
    <location>
        <begin position="343"/>
        <end position="365"/>
    </location>
</feature>
<dbReference type="GO" id="GO:0016020">
    <property type="term" value="C:membrane"/>
    <property type="evidence" value="ECO:0007669"/>
    <property type="project" value="UniProtKB-SubCell"/>
</dbReference>
<feature type="transmembrane region" description="Helical" evidence="8">
    <location>
        <begin position="145"/>
        <end position="164"/>
    </location>
</feature>
<dbReference type="PANTHER" id="PTHR22950">
    <property type="entry name" value="AMINO ACID TRANSPORTER"/>
    <property type="match status" value="1"/>
</dbReference>
<feature type="domain" description="Amino acid transporter transmembrane" evidence="9">
    <location>
        <begin position="8"/>
        <end position="392"/>
    </location>
</feature>
<protein>
    <recommendedName>
        <fullName evidence="9">Amino acid transporter transmembrane domain-containing protein</fullName>
    </recommendedName>
</protein>
<evidence type="ECO:0000256" key="3">
    <source>
        <dbReference type="ARBA" id="ARBA00022692"/>
    </source>
</evidence>
<dbReference type="Proteomes" id="UP001353858">
    <property type="component" value="Unassembled WGS sequence"/>
</dbReference>
<evidence type="ECO:0000256" key="7">
    <source>
        <dbReference type="SAM" id="Coils"/>
    </source>
</evidence>